<sequence>MKLVKQPENSYVCGQTCVSMITGIPLSEVIKGIGHRNSTYTRELISIMKKFNIKCADRHTEVDNNNPYTLPNVAIIQIRNKRKGHYVIHNNGKFFDPYGKIYTSEEELFKACEGYAIKYIIEVDIPGTMLTDKEVELINESVNTPVKHHVVECVNCGHKYKKQRKSKLITQIERYWCHKCGRKLGKLEYKGYM</sequence>
<dbReference type="Proteomes" id="UP000219922">
    <property type="component" value="Unassembled WGS sequence"/>
</dbReference>
<evidence type="ECO:0000313" key="1">
    <source>
        <dbReference type="EMBL" id="PDZ94377.1"/>
    </source>
</evidence>
<evidence type="ECO:0000313" key="2">
    <source>
        <dbReference type="Proteomes" id="UP000219922"/>
    </source>
</evidence>
<comment type="caution">
    <text evidence="1">The sequence shown here is derived from an EMBL/GenBank/DDBJ whole genome shotgun (WGS) entry which is preliminary data.</text>
</comment>
<reference evidence="1 2" key="1">
    <citation type="submission" date="2017-09" db="EMBL/GenBank/DDBJ databases">
        <title>Large-scale bioinformatics analysis of Bacillus genomes uncovers conserved roles of natural products in bacterial physiology.</title>
        <authorList>
            <consortium name="Agbiome Team Llc"/>
            <person name="Bleich R.M."/>
            <person name="Grubbs K.J."/>
            <person name="Santa Maria K.C."/>
            <person name="Allen S.E."/>
            <person name="Farag S."/>
            <person name="Shank E.A."/>
            <person name="Bowers A."/>
        </authorList>
    </citation>
    <scope>NUCLEOTIDE SEQUENCE [LARGE SCALE GENOMIC DNA]</scope>
    <source>
        <strain evidence="1 2">AFS092789</strain>
    </source>
</reference>
<evidence type="ECO:0008006" key="3">
    <source>
        <dbReference type="Google" id="ProtNLM"/>
    </source>
</evidence>
<protein>
    <recommendedName>
        <fullName evidence="3">Peptidase C39 domain-containing protein</fullName>
    </recommendedName>
</protein>
<gene>
    <name evidence="1" type="ORF">CON36_34150</name>
</gene>
<accession>A0A9X6SSM6</accession>
<dbReference type="AlphaFoldDB" id="A0A9X6SSM6"/>
<name>A0A9X6SSM6_BACCE</name>
<organism evidence="1 2">
    <name type="scientific">Bacillus cereus</name>
    <dbReference type="NCBI Taxonomy" id="1396"/>
    <lineage>
        <taxon>Bacteria</taxon>
        <taxon>Bacillati</taxon>
        <taxon>Bacillota</taxon>
        <taxon>Bacilli</taxon>
        <taxon>Bacillales</taxon>
        <taxon>Bacillaceae</taxon>
        <taxon>Bacillus</taxon>
        <taxon>Bacillus cereus group</taxon>
    </lineage>
</organism>
<dbReference type="RefSeq" id="WP_098007060.1">
    <property type="nucleotide sequence ID" value="NZ_NVMX01000201.1"/>
</dbReference>
<proteinExistence type="predicted"/>
<dbReference type="EMBL" id="NVMX01000201">
    <property type="protein sequence ID" value="PDZ94377.1"/>
    <property type="molecule type" value="Genomic_DNA"/>
</dbReference>